<organism evidence="8 9">
    <name type="scientific">Pseudoxanthomonas spadix (strain BD-a59)</name>
    <dbReference type="NCBI Taxonomy" id="1045855"/>
    <lineage>
        <taxon>Bacteria</taxon>
        <taxon>Pseudomonadati</taxon>
        <taxon>Pseudomonadota</taxon>
        <taxon>Gammaproteobacteria</taxon>
        <taxon>Lysobacterales</taxon>
        <taxon>Lysobacteraceae</taxon>
        <taxon>Pseudoxanthomonas</taxon>
    </lineage>
</organism>
<dbReference type="Gene3D" id="3.20.20.80">
    <property type="entry name" value="Glycosidases"/>
    <property type="match status" value="2"/>
</dbReference>
<dbReference type="InterPro" id="IPR017853">
    <property type="entry name" value="GH"/>
</dbReference>
<dbReference type="RefSeq" id="WP_014161524.1">
    <property type="nucleotide sequence ID" value="NC_016147.2"/>
</dbReference>
<dbReference type="EC" id="2.4.99.16" evidence="6"/>
<dbReference type="GO" id="GO:0016758">
    <property type="term" value="F:hexosyltransferase activity"/>
    <property type="evidence" value="ECO:0007669"/>
    <property type="project" value="UniProtKB-UniRule"/>
</dbReference>
<sequence>MRICRLHQDGAGPLDGLQARCAAAREAGCNYVLIAPPFARDSEDRLLEPPSGSDEQVQRLRQQVQAAQQAGLKLLIDLRLDEIGGASPVAQDNPHWFRARSSAVPDPRMPRATGEVAQARFAYAQEGAALVQWWAGRLLEWAALGVAGFRILQPQQVPAPRWRELIARVHAQAPGTVFAAWTPGVGREGLHGLAGAGFDAAFSSLAWWDGQASWFFDEDAALRSLAQRVVAVVDADEGATAPRPGHWRLAVALGDAWLVGERQLGGVPGGLRQAAPDQAEAGLLRMRPLLREATGLTALAIEPVAGPASLVLINSNADHVVPVPATDLLRLLGDAEALIDEDGQQLLPGAAFESLDPGQVRTYRAVPARHVLTAPRMRVRAASAAAWPRVCIESVSPAVDNGRFPVKRTVGERVCVEADAFCDGHDRIAMAVLWRAADTRDWSSAPMRALGNDRWRAEFPLERIGTYQFRIEAWRDVFATLHEDLEKKRAADTVVPVDVQEALALIERAQARSQGELRERLQALLARIDAHTDPLQRLAVVLEPDTAQVMALADDKPFRSEYPVTFRVESERRAAHFASWYELFPRSQSPDPQRHGTFDDVVGRLPHIRAMGFDVLYMPPIHPIGHRNRKGRNNAVAATEGEPGSPYAIGGPEGGHTTVHPELGGLEAFRRLVRAARDQGLEVALDFAIQCAPDHPWLREHPDWFTWRADGSIPYAENPPKKYQDIVNVDFYASGAVPDLWIALRDVVLFWVAEGVSLFRVDNPHTKPFPFWEWMIAEVRGRRPDVVFLSEAFTRPKMMYRLAKCGFSQSYTYFTWRNHKAELQAYVEELNQGVPRECFRPHFFVNTPDINPPFLQTGGRNGHLIRAALATTLSGLWGMYQGFELCEATALQPGKEEYLDSDKYQLRSWPERAPGDIVDEITRLNQLRRLHPELQSHLGTRFYLAHNDQVLYFGKLLDAGYLARSRSMVLVAINLDPHAPQEADVEIPLWELGLPDHAAVAAEDLWDGHSFHWHGKFQRIRLEAARPFAIWRIRAGDQA</sequence>
<dbReference type="AlphaFoldDB" id="G7UTA5"/>
<dbReference type="PANTHER" id="PTHR47786:SF2">
    <property type="entry name" value="GLYCOSYL HYDROLASE FAMILY 13 CATALYTIC DOMAIN-CONTAINING PROTEIN"/>
    <property type="match status" value="1"/>
</dbReference>
<evidence type="ECO:0000256" key="5">
    <source>
        <dbReference type="ARBA" id="ARBA00048735"/>
    </source>
</evidence>
<dbReference type="PANTHER" id="PTHR47786">
    <property type="entry name" value="ALPHA-1,4-GLUCAN:MALTOSE-1-PHOSPHATE MALTOSYLTRANSFERASE"/>
    <property type="match status" value="1"/>
</dbReference>
<proteinExistence type="inferred from homology"/>
<evidence type="ECO:0000313" key="8">
    <source>
        <dbReference type="EMBL" id="AER57351.1"/>
    </source>
</evidence>
<dbReference type="SMART" id="SM00642">
    <property type="entry name" value="Aamy"/>
    <property type="match status" value="1"/>
</dbReference>
<evidence type="ECO:0000313" key="9">
    <source>
        <dbReference type="Proteomes" id="UP000005870"/>
    </source>
</evidence>
<dbReference type="HOGENOM" id="CLU_007336_1_1_6"/>
<dbReference type="InterPro" id="IPR013783">
    <property type="entry name" value="Ig-like_fold"/>
</dbReference>
<evidence type="ECO:0000256" key="3">
    <source>
        <dbReference type="ARBA" id="ARBA00022679"/>
    </source>
</evidence>
<dbReference type="Pfam" id="PF21702">
    <property type="entry name" value="GLGE_C"/>
    <property type="match status" value="1"/>
</dbReference>
<reference evidence="8 9" key="1">
    <citation type="journal article" date="2012" name="J. Bacteriol.">
        <title>Complete Genome Sequence of the BTEX-Degrading Bacterium Pseudoxanthomonas spadix BD-a59.</title>
        <authorList>
            <person name="Lee S.H."/>
            <person name="Jin H.M."/>
            <person name="Lee H.J."/>
            <person name="Kim J.M."/>
            <person name="Jeon C.O."/>
        </authorList>
    </citation>
    <scope>NUCLEOTIDE SEQUENCE [LARGE SCALE GENOMIC DNA]</scope>
    <source>
        <strain evidence="8 9">BD-a59</strain>
    </source>
</reference>
<comment type="catalytic activity">
    <reaction evidence="5 6">
        <text>alpha-maltose 1-phosphate + [(1-&gt;4)-alpha-D-glucosyl](n) = [(1-&gt;4)-alpha-D-glucosyl](n+2) + phosphate</text>
        <dbReference type="Rhea" id="RHEA:42692"/>
        <dbReference type="Rhea" id="RHEA-COMP:9584"/>
        <dbReference type="Rhea" id="RHEA-COMP:10183"/>
        <dbReference type="ChEBI" id="CHEBI:15444"/>
        <dbReference type="ChEBI" id="CHEBI:43474"/>
        <dbReference type="ChEBI" id="CHEBI:63576"/>
        <dbReference type="EC" id="2.4.99.16"/>
    </reaction>
</comment>
<dbReference type="Gene3D" id="2.60.40.1180">
    <property type="entry name" value="Golgi alpha-mannosidase II"/>
    <property type="match status" value="1"/>
</dbReference>
<dbReference type="InterPro" id="IPR049171">
    <property type="entry name" value="GLGE_C"/>
</dbReference>
<dbReference type="HAMAP" id="MF_02124">
    <property type="entry name" value="GlgE"/>
    <property type="match status" value="1"/>
</dbReference>
<dbReference type="OrthoDB" id="9805159at2"/>
<dbReference type="KEGG" id="psd:DSC_13535"/>
<dbReference type="GO" id="GO:0004553">
    <property type="term" value="F:hydrolase activity, hydrolyzing O-glycosyl compounds"/>
    <property type="evidence" value="ECO:0007669"/>
    <property type="project" value="InterPro"/>
</dbReference>
<feature type="active site" description="Proton donor" evidence="6">
    <location>
        <position position="791"/>
    </location>
</feature>
<feature type="binding site" evidence="6">
    <location>
        <begin position="903"/>
        <end position="904"/>
    </location>
    <ligand>
        <name>alpha-maltose 1-phosphate</name>
        <dbReference type="ChEBI" id="CHEBI:63576"/>
    </ligand>
</feature>
<dbReference type="InterPro" id="IPR006047">
    <property type="entry name" value="GH13_cat_dom"/>
</dbReference>
<dbReference type="eggNOG" id="COG0366">
    <property type="taxonomic scope" value="Bacteria"/>
</dbReference>
<dbReference type="InterPro" id="IPR021828">
    <property type="entry name" value="GlgE_dom_N/S"/>
</dbReference>
<name>G7UTA5_PSEUP</name>
<keyword evidence="3 6" id="KW-0808">Transferase</keyword>
<feature type="binding site" evidence="6">
    <location>
        <position position="763"/>
    </location>
    <ligand>
        <name>alpha-maltose 1-phosphate</name>
        <dbReference type="ChEBI" id="CHEBI:63576"/>
    </ligand>
</feature>
<dbReference type="Gene3D" id="2.60.40.10">
    <property type="entry name" value="Immunoglobulins"/>
    <property type="match status" value="1"/>
</dbReference>
<dbReference type="EMBL" id="CP003093">
    <property type="protein sequence ID" value="AER57351.1"/>
    <property type="molecule type" value="Genomic_DNA"/>
</dbReference>
<dbReference type="Proteomes" id="UP000005870">
    <property type="component" value="Chromosome"/>
</dbReference>
<accession>G7UTA5</accession>
<comment type="subunit">
    <text evidence="1 6">Homodimer.</text>
</comment>
<dbReference type="STRING" id="1045855.DSC_13535"/>
<feature type="binding site" evidence="6">
    <location>
        <position position="725"/>
    </location>
    <ligand>
        <name>alpha-maltose 1-phosphate</name>
        <dbReference type="ChEBI" id="CHEBI:63576"/>
    </ligand>
</feature>
<protein>
    <recommendedName>
        <fullName evidence="6">Alpha-1,4-glucan:maltose-1-phosphate maltosyltransferase</fullName>
        <shortName evidence="6">GMPMT</shortName>
        <ecNumber evidence="6">2.4.99.16</ecNumber>
    </recommendedName>
    <alternativeName>
        <fullName evidence="6">(1-&gt;4)-alpha-D-glucan:maltose-1-phosphate alpha-D-maltosyltransferase</fullName>
    </alternativeName>
</protein>
<dbReference type="Gene3D" id="1.20.58.80">
    <property type="entry name" value="Phosphotransferase system, lactose/cellobiose-type IIA subunit"/>
    <property type="match status" value="1"/>
</dbReference>
<comment type="function">
    <text evidence="6">Maltosyltransferase that uses maltose 1-phosphate (M1P) as the sugar donor to elongate linear or branched alpha-(1-&gt;4)-glucans. Is involved in a branched alpha-glucan biosynthetic pathway from trehalose, together with TreS, Mak and GlgB.</text>
</comment>
<feature type="active site" description="Nucleophile" evidence="6">
    <location>
        <position position="762"/>
    </location>
</feature>
<keyword evidence="4 6" id="KW-0119">Carbohydrate metabolism</keyword>
<evidence type="ECO:0000259" key="7">
    <source>
        <dbReference type="SMART" id="SM00642"/>
    </source>
</evidence>
<dbReference type="SUPFAM" id="SSF51445">
    <property type="entry name" value="(Trans)glycosidases"/>
    <property type="match status" value="2"/>
</dbReference>
<evidence type="ECO:0000256" key="2">
    <source>
        <dbReference type="ARBA" id="ARBA00022676"/>
    </source>
</evidence>
<gene>
    <name evidence="6" type="primary">glgE</name>
    <name evidence="8" type="ordered locus">DSC_13535</name>
</gene>
<keyword evidence="2 6" id="KW-0328">Glycosyltransferase</keyword>
<feature type="binding site" evidence="6">
    <location>
        <position position="690"/>
    </location>
    <ligand>
        <name>alpha-maltose 1-phosphate</name>
        <dbReference type="ChEBI" id="CHEBI:63576"/>
    </ligand>
</feature>
<feature type="binding site" evidence="6">
    <location>
        <position position="630"/>
    </location>
    <ligand>
        <name>alpha-maltose 1-phosphate</name>
        <dbReference type="ChEBI" id="CHEBI:63576"/>
    </ligand>
</feature>
<feature type="site" description="Transition state stabilizer" evidence="6">
    <location>
        <position position="849"/>
    </location>
</feature>
<dbReference type="GO" id="GO:0030979">
    <property type="term" value="P:alpha-glucan biosynthetic process"/>
    <property type="evidence" value="ECO:0007669"/>
    <property type="project" value="UniProtKB-UniRule"/>
</dbReference>
<feature type="domain" description="Glycosyl hydrolase family 13 catalytic" evidence="7">
    <location>
        <begin position="582"/>
        <end position="928"/>
    </location>
</feature>
<dbReference type="InterPro" id="IPR013780">
    <property type="entry name" value="Glyco_hydro_b"/>
</dbReference>
<evidence type="ECO:0000256" key="1">
    <source>
        <dbReference type="ARBA" id="ARBA00011738"/>
    </source>
</evidence>
<evidence type="ECO:0000256" key="4">
    <source>
        <dbReference type="ARBA" id="ARBA00023277"/>
    </source>
</evidence>
<keyword evidence="9" id="KW-1185">Reference proteome</keyword>
<evidence type="ECO:0000256" key="6">
    <source>
        <dbReference type="HAMAP-Rule" id="MF_02124"/>
    </source>
</evidence>
<dbReference type="CDD" id="cd11344">
    <property type="entry name" value="AmyAc_GlgE_like"/>
    <property type="match status" value="1"/>
</dbReference>
<dbReference type="Pfam" id="PF11896">
    <property type="entry name" value="GlgE_dom_N_S"/>
    <property type="match status" value="1"/>
</dbReference>
<comment type="similarity">
    <text evidence="6">Belongs to the glycosyl hydrolase 13 family. GlgE subfamily.</text>
</comment>
<dbReference type="InterPro" id="IPR026585">
    <property type="entry name" value="GlgE"/>
</dbReference>